<dbReference type="Proteomes" id="UP000747399">
    <property type="component" value="Unassembled WGS sequence"/>
</dbReference>
<accession>A0A8J4EVU6</accession>
<dbReference type="EMBL" id="BNCO01000006">
    <property type="protein sequence ID" value="GIL48832.1"/>
    <property type="molecule type" value="Genomic_DNA"/>
</dbReference>
<comment type="caution">
    <text evidence="2">The sequence shown here is derived from an EMBL/GenBank/DDBJ whole genome shotgun (WGS) entry which is preliminary data.</text>
</comment>
<reference evidence="2" key="1">
    <citation type="journal article" date="2021" name="Proc. Natl. Acad. Sci. U.S.A.">
        <title>Three genomes in the algal genus Volvox reveal the fate of a haploid sex-determining region after a transition to homothallism.</title>
        <authorList>
            <person name="Yamamoto K."/>
            <person name="Hamaji T."/>
            <person name="Kawai-Toyooka H."/>
            <person name="Matsuzaki R."/>
            <person name="Takahashi F."/>
            <person name="Nishimura Y."/>
            <person name="Kawachi M."/>
            <person name="Noguchi H."/>
            <person name="Minakuchi Y."/>
            <person name="Umen J.G."/>
            <person name="Toyoda A."/>
            <person name="Nozaki H."/>
        </authorList>
    </citation>
    <scope>NUCLEOTIDE SEQUENCE</scope>
    <source>
        <strain evidence="2">NIES-3780</strain>
    </source>
</reference>
<organism evidence="2 3">
    <name type="scientific">Volvox africanus</name>
    <dbReference type="NCBI Taxonomy" id="51714"/>
    <lineage>
        <taxon>Eukaryota</taxon>
        <taxon>Viridiplantae</taxon>
        <taxon>Chlorophyta</taxon>
        <taxon>core chlorophytes</taxon>
        <taxon>Chlorophyceae</taxon>
        <taxon>CS clade</taxon>
        <taxon>Chlamydomonadales</taxon>
        <taxon>Volvocaceae</taxon>
        <taxon>Volvox</taxon>
    </lineage>
</organism>
<evidence type="ECO:0000313" key="2">
    <source>
        <dbReference type="EMBL" id="GIL48832.1"/>
    </source>
</evidence>
<name>A0A8J4EVU6_9CHLO</name>
<evidence type="ECO:0000313" key="3">
    <source>
        <dbReference type="Proteomes" id="UP000747399"/>
    </source>
</evidence>
<dbReference type="AlphaFoldDB" id="A0A8J4EVU6"/>
<feature type="region of interest" description="Disordered" evidence="1">
    <location>
        <begin position="85"/>
        <end position="106"/>
    </location>
</feature>
<keyword evidence="3" id="KW-1185">Reference proteome</keyword>
<evidence type="ECO:0000256" key="1">
    <source>
        <dbReference type="SAM" id="MobiDB-lite"/>
    </source>
</evidence>
<protein>
    <submittedName>
        <fullName evidence="2">Uncharacterized protein</fullName>
    </submittedName>
</protein>
<proteinExistence type="predicted"/>
<gene>
    <name evidence="2" type="ORF">Vafri_5251</name>
</gene>
<sequence length="280" mass="29526">MGPVDKLRNCLGLRYPTNMLSCAKLSNGRHMILESCTTRSYIGMGGCPGNSNMRAGGNGRKKSYIQYHISTCLCLGGSDDGRGGAGRHNFKGGSSGGGGNNNGRHSNFSGGGSDGFGDKLWYCSRPALLGAFVLFTASGAFPGPSRATPGSFFNSSSNAFHIPSIGGSGKNSQLSSSAPASGGGGLIGSFERVSMERNSISSTSVSPTRRRSKAMHVFCKGSTLVVPLTGNDSKEVEIPLPRTLLPWQRTRIVEAPIELSEREARMLASRQNRVRDSLLV</sequence>